<comment type="caution">
    <text evidence="1">The sequence shown here is derived from an EMBL/GenBank/DDBJ whole genome shotgun (WGS) entry which is preliminary data.</text>
</comment>
<evidence type="ECO:0000313" key="2">
    <source>
        <dbReference type="Proteomes" id="UP000606274"/>
    </source>
</evidence>
<dbReference type="Proteomes" id="UP000606274">
    <property type="component" value="Unassembled WGS sequence"/>
</dbReference>
<sequence length="82" mass="9405">MGEAGDSQCTEIMPFFCYAVTAKKQTVRIKIQSNQDLNDPAVNEDILEKIRQKLADNGMEEDVMMKWNVKADGLVFHKEKRN</sequence>
<organism evidence="1 2">
    <name type="scientific">Silurus meridionalis</name>
    <name type="common">Southern catfish</name>
    <name type="synonym">Silurus soldatovi meridionalis</name>
    <dbReference type="NCBI Taxonomy" id="175797"/>
    <lineage>
        <taxon>Eukaryota</taxon>
        <taxon>Metazoa</taxon>
        <taxon>Chordata</taxon>
        <taxon>Craniata</taxon>
        <taxon>Vertebrata</taxon>
        <taxon>Euteleostomi</taxon>
        <taxon>Actinopterygii</taxon>
        <taxon>Neopterygii</taxon>
        <taxon>Teleostei</taxon>
        <taxon>Ostariophysi</taxon>
        <taxon>Siluriformes</taxon>
        <taxon>Siluridae</taxon>
        <taxon>Silurus</taxon>
    </lineage>
</organism>
<keyword evidence="2" id="KW-1185">Reference proteome</keyword>
<name>A0A8T0BCR3_SILME</name>
<reference evidence="1" key="1">
    <citation type="submission" date="2020-08" db="EMBL/GenBank/DDBJ databases">
        <title>Chromosome-level assembly of Southern catfish (Silurus meridionalis) provides insights into visual adaptation to the nocturnal and benthic lifestyles.</title>
        <authorList>
            <person name="Zhang Y."/>
            <person name="Wang D."/>
            <person name="Peng Z."/>
        </authorList>
    </citation>
    <scope>NUCLEOTIDE SEQUENCE</scope>
    <source>
        <strain evidence="1">SWU-2019-XX</strain>
        <tissue evidence="1">Muscle</tissue>
    </source>
</reference>
<dbReference type="EMBL" id="JABFDY010000008">
    <property type="protein sequence ID" value="KAF7704805.1"/>
    <property type="molecule type" value="Genomic_DNA"/>
</dbReference>
<protein>
    <submittedName>
        <fullName evidence="1">Uncharacterized protein</fullName>
    </submittedName>
</protein>
<dbReference type="AlphaFoldDB" id="A0A8T0BCR3"/>
<evidence type="ECO:0000313" key="1">
    <source>
        <dbReference type="EMBL" id="KAF7704805.1"/>
    </source>
</evidence>
<accession>A0A8T0BCR3</accession>
<gene>
    <name evidence="1" type="ORF">HF521_021877</name>
</gene>
<proteinExistence type="predicted"/>